<gene>
    <name evidence="1" type="ORF">HXX08_11580</name>
    <name evidence="2" type="ORF">OZ401_001659</name>
</gene>
<dbReference type="AlphaFoldDB" id="A0A8T7M2U7"/>
<keyword evidence="4" id="KW-1185">Reference proteome</keyword>
<evidence type="ECO:0000313" key="2">
    <source>
        <dbReference type="EMBL" id="WJW65880.1"/>
    </source>
</evidence>
<dbReference type="RefSeq" id="WP_341467767.1">
    <property type="nucleotide sequence ID" value="NZ_CP128399.1"/>
</dbReference>
<name>A0A8T7M2U7_9CHLR</name>
<dbReference type="Proteomes" id="UP000521676">
    <property type="component" value="Unassembled WGS sequence"/>
</dbReference>
<dbReference type="Proteomes" id="UP001431572">
    <property type="component" value="Chromosome 1"/>
</dbReference>
<evidence type="ECO:0000313" key="1">
    <source>
        <dbReference type="EMBL" id="NWJ46511.1"/>
    </source>
</evidence>
<dbReference type="EMBL" id="JACATZ010000001">
    <property type="protein sequence ID" value="NWJ46511.1"/>
    <property type="molecule type" value="Genomic_DNA"/>
</dbReference>
<dbReference type="EMBL" id="CP128399">
    <property type="protein sequence ID" value="WJW65880.1"/>
    <property type="molecule type" value="Genomic_DNA"/>
</dbReference>
<organism evidence="1 3">
    <name type="scientific">Candidatus Chlorohelix allophototropha</name>
    <dbReference type="NCBI Taxonomy" id="3003348"/>
    <lineage>
        <taxon>Bacteria</taxon>
        <taxon>Bacillati</taxon>
        <taxon>Chloroflexota</taxon>
        <taxon>Chloroflexia</taxon>
        <taxon>Candidatus Chloroheliales</taxon>
        <taxon>Candidatus Chloroheliaceae</taxon>
        <taxon>Candidatus Chlorohelix</taxon>
    </lineage>
</organism>
<reference evidence="1 3" key="1">
    <citation type="submission" date="2020-06" db="EMBL/GenBank/DDBJ databases">
        <title>Anoxygenic phototrophic Chloroflexota member uses a Type I reaction center.</title>
        <authorList>
            <person name="Tsuji J.M."/>
            <person name="Shaw N.A."/>
            <person name="Nagashima S."/>
            <person name="Venkiteswaran J."/>
            <person name="Schiff S.L."/>
            <person name="Hanada S."/>
            <person name="Tank M."/>
            <person name="Neufeld J.D."/>
        </authorList>
    </citation>
    <scope>NUCLEOTIDE SEQUENCE [LARGE SCALE GENOMIC DNA]</scope>
    <source>
        <strain evidence="1">L227-S17</strain>
    </source>
</reference>
<evidence type="ECO:0000313" key="4">
    <source>
        <dbReference type="Proteomes" id="UP001431572"/>
    </source>
</evidence>
<protein>
    <submittedName>
        <fullName evidence="1">Uncharacterized protein</fullName>
    </submittedName>
</protein>
<reference evidence="2" key="2">
    <citation type="journal article" date="2024" name="Nature">
        <title>Anoxygenic phototroph of the Chloroflexota uses a type I reaction centre.</title>
        <authorList>
            <person name="Tsuji J.M."/>
            <person name="Shaw N.A."/>
            <person name="Nagashima S."/>
            <person name="Venkiteswaran J.J."/>
            <person name="Schiff S.L."/>
            <person name="Watanabe T."/>
            <person name="Fukui M."/>
            <person name="Hanada S."/>
            <person name="Tank M."/>
            <person name="Neufeld J.D."/>
        </authorList>
    </citation>
    <scope>NUCLEOTIDE SEQUENCE</scope>
    <source>
        <strain evidence="2">L227-S17</strain>
    </source>
</reference>
<sequence length="70" mass="7760">MIEPLVDFLRPLPEWIPKVGDLIVTDLPFSGRCGGRILKIEGIYARIGFIDGDVAGMWIPVELDKLLPAI</sequence>
<evidence type="ECO:0000313" key="3">
    <source>
        <dbReference type="Proteomes" id="UP000521676"/>
    </source>
</evidence>
<accession>A0A8T7M2U7</accession>
<proteinExistence type="predicted"/>